<keyword evidence="1" id="KW-0378">Hydrolase</keyword>
<dbReference type="Pfam" id="PF21530">
    <property type="entry name" value="Pif1_2B_dom"/>
    <property type="match status" value="1"/>
</dbReference>
<dbReference type="InterPro" id="IPR049163">
    <property type="entry name" value="Pif1-like_2B_dom"/>
</dbReference>
<dbReference type="RefSeq" id="XP_071923276.1">
    <property type="nucleotide sequence ID" value="XM_072067175.1"/>
</dbReference>
<dbReference type="Proteomes" id="UP001652660">
    <property type="component" value="Chromosome 10e"/>
</dbReference>
<dbReference type="Pfam" id="PF14214">
    <property type="entry name" value="Helitron_like_N"/>
    <property type="match status" value="1"/>
</dbReference>
<evidence type="ECO:0000256" key="1">
    <source>
        <dbReference type="RuleBase" id="RU363044"/>
    </source>
</evidence>
<dbReference type="PANTHER" id="PTHR10492">
    <property type="match status" value="1"/>
</dbReference>
<dbReference type="InterPro" id="IPR027417">
    <property type="entry name" value="P-loop_NTPase"/>
</dbReference>
<comment type="catalytic activity">
    <reaction evidence="1">
        <text>ATP + H2O = ADP + phosphate + H(+)</text>
        <dbReference type="Rhea" id="RHEA:13065"/>
        <dbReference type="ChEBI" id="CHEBI:15377"/>
        <dbReference type="ChEBI" id="CHEBI:15378"/>
        <dbReference type="ChEBI" id="CHEBI:30616"/>
        <dbReference type="ChEBI" id="CHEBI:43474"/>
        <dbReference type="ChEBI" id="CHEBI:456216"/>
        <dbReference type="EC" id="5.6.2.3"/>
    </reaction>
</comment>
<name>A0ABM4VUR8_COFAR</name>
<keyword evidence="6" id="KW-1185">Reference proteome</keyword>
<evidence type="ECO:0000313" key="6">
    <source>
        <dbReference type="Proteomes" id="UP001652660"/>
    </source>
</evidence>
<dbReference type="Gene3D" id="3.40.50.300">
    <property type="entry name" value="P-loop containing nucleotide triphosphate hydrolases"/>
    <property type="match status" value="2"/>
</dbReference>
<evidence type="ECO:0000259" key="3">
    <source>
        <dbReference type="Pfam" id="PF05970"/>
    </source>
</evidence>
<keyword evidence="1" id="KW-0227">DNA damage</keyword>
<dbReference type="CDD" id="cd18809">
    <property type="entry name" value="SF1_C_RecD"/>
    <property type="match status" value="1"/>
</dbReference>
<dbReference type="PANTHER" id="PTHR10492:SF100">
    <property type="entry name" value="ATP-DEPENDENT DNA HELICASE"/>
    <property type="match status" value="1"/>
</dbReference>
<evidence type="ECO:0000259" key="4">
    <source>
        <dbReference type="Pfam" id="PF14214"/>
    </source>
</evidence>
<feature type="region of interest" description="Disordered" evidence="2">
    <location>
        <begin position="1"/>
        <end position="20"/>
    </location>
</feature>
<dbReference type="GeneID" id="140015251"/>
<organism evidence="6 7">
    <name type="scientific">Coffea arabica</name>
    <name type="common">Arabian coffee</name>
    <dbReference type="NCBI Taxonomy" id="13443"/>
    <lineage>
        <taxon>Eukaryota</taxon>
        <taxon>Viridiplantae</taxon>
        <taxon>Streptophyta</taxon>
        <taxon>Embryophyta</taxon>
        <taxon>Tracheophyta</taxon>
        <taxon>Spermatophyta</taxon>
        <taxon>Magnoliopsida</taxon>
        <taxon>eudicotyledons</taxon>
        <taxon>Gunneridae</taxon>
        <taxon>Pentapetalae</taxon>
        <taxon>asterids</taxon>
        <taxon>lamiids</taxon>
        <taxon>Gentianales</taxon>
        <taxon>Rubiaceae</taxon>
        <taxon>Ixoroideae</taxon>
        <taxon>Gardenieae complex</taxon>
        <taxon>Bertiereae - Coffeeae clade</taxon>
        <taxon>Coffeeae</taxon>
        <taxon>Coffea</taxon>
    </lineage>
</organism>
<reference evidence="7" key="1">
    <citation type="submission" date="2025-08" db="UniProtKB">
        <authorList>
            <consortium name="RefSeq"/>
        </authorList>
    </citation>
    <scope>IDENTIFICATION</scope>
    <source>
        <tissue evidence="7">Leaves</tissue>
    </source>
</reference>
<dbReference type="SUPFAM" id="SSF52540">
    <property type="entry name" value="P-loop containing nucleoside triphosphate hydrolases"/>
    <property type="match status" value="2"/>
</dbReference>
<evidence type="ECO:0000259" key="5">
    <source>
        <dbReference type="Pfam" id="PF21530"/>
    </source>
</evidence>
<evidence type="ECO:0000256" key="2">
    <source>
        <dbReference type="SAM" id="MobiDB-lite"/>
    </source>
</evidence>
<keyword evidence="1" id="KW-0547">Nucleotide-binding</keyword>
<keyword evidence="1" id="KW-0347">Helicase</keyword>
<evidence type="ECO:0000313" key="7">
    <source>
        <dbReference type="RefSeq" id="XP_071923276.1"/>
    </source>
</evidence>
<sequence length="1634" mass="186345">MDRNSVRRMRYAKMDKGKKDALLQRRRDAYAEKKCTGHSSATDALGASQLEQCVHYKKDPLSTSQQVDSFVSVSDSFAQDIRLPSHTTPPTVRQKKVYKSRQSKRMPGASKGLQESGAFPSAAGTLPPDNHVLVNSDDALADMLDATANKLASKLNPQSSSVEPSPSMILQAVSSLSQALSVPPIEEGTCVIDLGRAESSGVANNAQILVSTHALKEGRKRKTRRTAYSRLEKIPEHSIALPNAPNCQHCGAKRFHLEPPKFCCAGGDVSVVVPVMPYSLYRLFSGTDEECVEFRKHIRTYNNNVAFTTFGAKYDHDLTKNTKGVYTFRVQGQVYHLLDSLISSGKQPTGIQLYFFDEEEELSTRLRNSPRLRESTMKLLMRILESNPYTRFFKSLRDVADLENHKIVLNSNPSLDQRVYNLPTSSQVAAIWTESEGESLEKGPQIQVYSHSNTSHRIHHYFSCYDPLQYPLLFPHGECGWRHGILRNCDSSKRKRDASDDANVIDASSIRTASDLIRMEQEASENGRKERRTVSAREYYCYLLQMRENDRSMLLHARRLLQQFVVDVYVKIETSRLDFHRKKQNDVRTEILQGVIDSISVGQRQGSQVGRRVYLPASFIGGPRDMRRRYIDAMALVQKYGRPDIFITMTCNTNWKEIQENLKYGEDAQDRPDLVSRVFRAKFEMLKSEILKKKIFGEVQALVYVIEFQKRGLPHAHLLLILKHEYKPLNPEAYDQIVSAEIPDPDKQRYLYSLVIKHMMHGPCGQLNKDNVCMKNGTCRNHYPKDFSEYTIHTEDSYPHYRRRRNGRVVRVRNKTLGNRWVVPYNPYLLALFDCHMNVEICSTVRLVKYLYKYVYKGHDRISFHINTGSAAENIDEINDFQSGRWVAAAEAFWRIYRFSLNEMTPSVYALQVHLPGHQMISFHKHSDLADVVNRADFSKTMLTQFFHMNKTDKIAQNLNCLYRDFPEFFVWTPKTRNWTPRKRRSVIGRLVTVSPTEGERYYLRLLLSHVHAPTSFEDLLTVNGKLALSYREAAFEMGLLQSDTYLEDALTDAATFQMPFSLRTLFAVLLVYCSPSNPRLLWERFEGELSQDLKRNSHLTDCDSDQIRMRTLQEINRILEQMGRNVSDYHLVPEGFSLVCDDRLTKEIESERNIPFTEEDLLLSSKLNEAQKHAYDVILTEVYSSGSKSFFVDGPGGTGKTFLYRSLLATLRSQGYIAIAVASSGVAASILPGGRTAHSRFKIPLDVSASRTCQISKQSSIAKLISLAKLILWDEASMAKKDTVEAFDLLLKDVMDSDMPFGGKIVVFGGDFRQTLPVIPNASRDQQIEASFVNSLLWNTLTKLSLSENMRALLDLPYSDFLLRVGEGREPEDLEGKISLCEHLLIRYNNKNESLNRLVDFVFSDLCLYSLDPYSMINRCVLTPKNSCVDDINEMMIDRFPGQAYVYMSTDRTLNERDQGDYQDFLNSLNPKGLPPHKLVLKENCPIILLRNLNPTEGLCNGTRLICRSLKQHVLCAEIAVGEHRGKQIVLPRIPLQTSDAEKIGIPFKRIQFPIKLCFAMTINKSQGQTLDRVGIYLREPVFSHGQLYVALSRAKMATAVKVLIMPPTFHDTVVEVKTRNVVYREILELAKR</sequence>
<proteinExistence type="inferred from homology"/>
<feature type="compositionally biased region" description="Basic residues" evidence="2">
    <location>
        <begin position="1"/>
        <end position="11"/>
    </location>
</feature>
<accession>A0ABM4VUR8</accession>
<comment type="cofactor">
    <cofactor evidence="1">
        <name>Mg(2+)</name>
        <dbReference type="ChEBI" id="CHEBI:18420"/>
    </cofactor>
</comment>
<keyword evidence="1" id="KW-0234">DNA repair</keyword>
<gene>
    <name evidence="7" type="primary">LOC140015251</name>
</gene>
<feature type="domain" description="DNA helicase Pif1-like DEAD-box helicase" evidence="3">
    <location>
        <begin position="1167"/>
        <end position="1370"/>
    </location>
</feature>
<dbReference type="EC" id="5.6.2.3" evidence="1"/>
<feature type="compositionally biased region" description="Basic residues" evidence="2">
    <location>
        <begin position="93"/>
        <end position="104"/>
    </location>
</feature>
<keyword evidence="1" id="KW-0067">ATP-binding</keyword>
<feature type="domain" description="Helitron helicase-like" evidence="4">
    <location>
        <begin position="539"/>
        <end position="720"/>
    </location>
</feature>
<keyword evidence="1" id="KW-0233">DNA recombination</keyword>
<feature type="region of interest" description="Disordered" evidence="2">
    <location>
        <begin position="81"/>
        <end position="124"/>
    </location>
</feature>
<protein>
    <recommendedName>
        <fullName evidence="1">ATP-dependent DNA helicase</fullName>
        <ecNumber evidence="1">5.6.2.3</ecNumber>
    </recommendedName>
</protein>
<dbReference type="Pfam" id="PF05970">
    <property type="entry name" value="PIF1"/>
    <property type="match status" value="1"/>
</dbReference>
<dbReference type="InterPro" id="IPR025476">
    <property type="entry name" value="Helitron_helicase-like"/>
</dbReference>
<comment type="similarity">
    <text evidence="1">Belongs to the helicase family.</text>
</comment>
<dbReference type="InterPro" id="IPR010285">
    <property type="entry name" value="DNA_helicase_pif1-like_DEAD"/>
</dbReference>
<feature type="domain" description="DNA helicase Pif1-like 2B" evidence="5">
    <location>
        <begin position="1465"/>
        <end position="1508"/>
    </location>
</feature>